<feature type="transmembrane region" description="Helical" evidence="7">
    <location>
        <begin position="235"/>
        <end position="256"/>
    </location>
</feature>
<dbReference type="SUPFAM" id="SSF161098">
    <property type="entry name" value="MetI-like"/>
    <property type="match status" value="1"/>
</dbReference>
<dbReference type="EMBL" id="JAPCKK010000018">
    <property type="protein sequence ID" value="MDP4098202.1"/>
    <property type="molecule type" value="Genomic_DNA"/>
</dbReference>
<keyword evidence="3" id="KW-1003">Cell membrane</keyword>
<comment type="subcellular location">
    <subcellularLocation>
        <location evidence="1 7">Cell membrane</location>
        <topology evidence="1 7">Multi-pass membrane protein</topology>
    </subcellularLocation>
</comment>
<evidence type="ECO:0000256" key="4">
    <source>
        <dbReference type="ARBA" id="ARBA00022692"/>
    </source>
</evidence>
<name>A0ABT9FUR3_9BACL</name>
<keyword evidence="2 7" id="KW-0813">Transport</keyword>
<evidence type="ECO:0000259" key="8">
    <source>
        <dbReference type="PROSITE" id="PS50928"/>
    </source>
</evidence>
<accession>A0ABT9FUR3</accession>
<dbReference type="PROSITE" id="PS50928">
    <property type="entry name" value="ABC_TM1"/>
    <property type="match status" value="1"/>
</dbReference>
<evidence type="ECO:0000256" key="7">
    <source>
        <dbReference type="RuleBase" id="RU363032"/>
    </source>
</evidence>
<comment type="caution">
    <text evidence="9">The sequence shown here is derived from an EMBL/GenBank/DDBJ whole genome shotgun (WGS) entry which is preliminary data.</text>
</comment>
<dbReference type="RefSeq" id="WP_305755821.1">
    <property type="nucleotide sequence ID" value="NZ_JAPCKK010000018.1"/>
</dbReference>
<gene>
    <name evidence="9" type="ORF">OIN60_15700</name>
</gene>
<feature type="transmembrane region" description="Helical" evidence="7">
    <location>
        <begin position="63"/>
        <end position="90"/>
    </location>
</feature>
<keyword evidence="10" id="KW-1185">Reference proteome</keyword>
<sequence>MTMDRLYYIFIRVVALLMVILFLVPIVWMLLLSFTPEGQNIFGSEALHFTLDNYRKVLSLAPVFGWMGNSVIVSVATTVLVLLFSSMAAYAFSRIRFPGSRLLFLLFLSGMMIPAEATLIPLYLFMRDFGLLGTRMSLVLPAVAGPMGIFILKQFFDGLPKDLEEAARMDGAGFIKIWYSIFLPLSRPALAALGIFTFIGAWNDFVWPLISISDKAYMTITLGLPMFQSSYVQQYALPMTANALAAIPVLIVFLIFQKQIIKGIAFTGGKEM</sequence>
<evidence type="ECO:0000256" key="5">
    <source>
        <dbReference type="ARBA" id="ARBA00022989"/>
    </source>
</evidence>
<dbReference type="InterPro" id="IPR000515">
    <property type="entry name" value="MetI-like"/>
</dbReference>
<dbReference type="CDD" id="cd06261">
    <property type="entry name" value="TM_PBP2"/>
    <property type="match status" value="1"/>
</dbReference>
<dbReference type="PANTHER" id="PTHR43744:SF12">
    <property type="entry name" value="ABC TRANSPORTER PERMEASE PROTEIN MG189-RELATED"/>
    <property type="match status" value="1"/>
</dbReference>
<dbReference type="Pfam" id="PF00528">
    <property type="entry name" value="BPD_transp_1"/>
    <property type="match status" value="1"/>
</dbReference>
<proteinExistence type="inferred from homology"/>
<feature type="transmembrane region" description="Helical" evidence="7">
    <location>
        <begin position="138"/>
        <end position="156"/>
    </location>
</feature>
<protein>
    <submittedName>
        <fullName evidence="9">Carbohydrate ABC transporter permease</fullName>
    </submittedName>
</protein>
<evidence type="ECO:0000256" key="3">
    <source>
        <dbReference type="ARBA" id="ARBA00022475"/>
    </source>
</evidence>
<dbReference type="InterPro" id="IPR035906">
    <property type="entry name" value="MetI-like_sf"/>
</dbReference>
<keyword evidence="6 7" id="KW-0472">Membrane</keyword>
<keyword evidence="4 7" id="KW-0812">Transmembrane</keyword>
<feature type="transmembrane region" description="Helical" evidence="7">
    <location>
        <begin position="102"/>
        <end position="126"/>
    </location>
</feature>
<dbReference type="Gene3D" id="1.10.3720.10">
    <property type="entry name" value="MetI-like"/>
    <property type="match status" value="1"/>
</dbReference>
<evidence type="ECO:0000256" key="1">
    <source>
        <dbReference type="ARBA" id="ARBA00004651"/>
    </source>
</evidence>
<feature type="transmembrane region" description="Helical" evidence="7">
    <location>
        <begin position="177"/>
        <end position="202"/>
    </location>
</feature>
<keyword evidence="5 7" id="KW-1133">Transmembrane helix</keyword>
<comment type="similarity">
    <text evidence="7">Belongs to the binding-protein-dependent transport system permease family.</text>
</comment>
<dbReference type="Proteomes" id="UP001241848">
    <property type="component" value="Unassembled WGS sequence"/>
</dbReference>
<evidence type="ECO:0000256" key="6">
    <source>
        <dbReference type="ARBA" id="ARBA00023136"/>
    </source>
</evidence>
<feature type="transmembrane region" description="Helical" evidence="7">
    <location>
        <begin position="7"/>
        <end position="31"/>
    </location>
</feature>
<evidence type="ECO:0000256" key="2">
    <source>
        <dbReference type="ARBA" id="ARBA00022448"/>
    </source>
</evidence>
<reference evidence="9 10" key="1">
    <citation type="submission" date="2022-10" db="EMBL/GenBank/DDBJ databases">
        <title>Paenibacillus description and whole genome data of maize root bacterial community.</title>
        <authorList>
            <person name="Marton D."/>
            <person name="Farkas M."/>
            <person name="Cserhati M."/>
        </authorList>
    </citation>
    <scope>NUCLEOTIDE SEQUENCE [LARGE SCALE GENOMIC DNA]</scope>
    <source>
        <strain evidence="9 10">P96</strain>
    </source>
</reference>
<feature type="domain" description="ABC transmembrane type-1" evidence="8">
    <location>
        <begin position="67"/>
        <end position="256"/>
    </location>
</feature>
<dbReference type="PANTHER" id="PTHR43744">
    <property type="entry name" value="ABC TRANSPORTER PERMEASE PROTEIN MG189-RELATED-RELATED"/>
    <property type="match status" value="1"/>
</dbReference>
<evidence type="ECO:0000313" key="9">
    <source>
        <dbReference type="EMBL" id="MDP4098202.1"/>
    </source>
</evidence>
<evidence type="ECO:0000313" key="10">
    <source>
        <dbReference type="Proteomes" id="UP001241848"/>
    </source>
</evidence>
<organism evidence="9 10">
    <name type="scientific">Paenibacillus zeirhizosphaerae</name>
    <dbReference type="NCBI Taxonomy" id="2987519"/>
    <lineage>
        <taxon>Bacteria</taxon>
        <taxon>Bacillati</taxon>
        <taxon>Bacillota</taxon>
        <taxon>Bacilli</taxon>
        <taxon>Bacillales</taxon>
        <taxon>Paenibacillaceae</taxon>
        <taxon>Paenibacillus</taxon>
    </lineage>
</organism>